<feature type="domain" description="Transketolase-like pyrimidine-binding" evidence="5">
    <location>
        <begin position="494"/>
        <end position="668"/>
    </location>
</feature>
<keyword evidence="4" id="KW-0786">Thiamine pyrophosphate</keyword>
<accession>A0A1N6FQE5</accession>
<keyword evidence="6" id="KW-0670">Pyruvate</keyword>
<name>A0A1N6FQE5_9FLAO</name>
<dbReference type="Pfam" id="PF02779">
    <property type="entry name" value="Transket_pyr"/>
    <property type="match status" value="1"/>
</dbReference>
<dbReference type="SUPFAM" id="SSF52922">
    <property type="entry name" value="TK C-terminal domain-like"/>
    <property type="match status" value="1"/>
</dbReference>
<dbReference type="EMBL" id="FSRK01000001">
    <property type="protein sequence ID" value="SIN97479.1"/>
    <property type="molecule type" value="Genomic_DNA"/>
</dbReference>
<organism evidence="6 7">
    <name type="scientific">Epilithonimonas zeae</name>
    <dbReference type="NCBI Taxonomy" id="1416779"/>
    <lineage>
        <taxon>Bacteria</taxon>
        <taxon>Pseudomonadati</taxon>
        <taxon>Bacteroidota</taxon>
        <taxon>Flavobacteriia</taxon>
        <taxon>Flavobacteriales</taxon>
        <taxon>Weeksellaceae</taxon>
        <taxon>Chryseobacterium group</taxon>
        <taxon>Epilithonimonas</taxon>
    </lineage>
</organism>
<evidence type="ECO:0000256" key="2">
    <source>
        <dbReference type="ARBA" id="ARBA00003906"/>
    </source>
</evidence>
<gene>
    <name evidence="6" type="ORF">SAMN05444409_1414</name>
</gene>
<dbReference type="Gene3D" id="3.40.50.920">
    <property type="match status" value="1"/>
</dbReference>
<protein>
    <submittedName>
        <fullName evidence="6">Pyruvate/2-oxoglutarate/acetoin dehydrogenase complex, dehydrogenase (E1) component</fullName>
    </submittedName>
</protein>
<dbReference type="SUPFAM" id="SSF52518">
    <property type="entry name" value="Thiamin diphosphate-binding fold (THDP-binding)"/>
    <property type="match status" value="2"/>
</dbReference>
<dbReference type="Proteomes" id="UP000185207">
    <property type="component" value="Unassembled WGS sequence"/>
</dbReference>
<evidence type="ECO:0000256" key="3">
    <source>
        <dbReference type="ARBA" id="ARBA00023002"/>
    </source>
</evidence>
<dbReference type="InterPro" id="IPR009014">
    <property type="entry name" value="Transketo_C/PFOR_II"/>
</dbReference>
<dbReference type="CDD" id="cd02000">
    <property type="entry name" value="TPP_E1_PDC_ADC_BCADC"/>
    <property type="match status" value="1"/>
</dbReference>
<sequence>MIFTKISQKILYLSKLFDMQSTYIETQQISFQDFKSSILNDYRLGRISREMSYLGRREVLTGKAKFGIFGDGKELPQLAMAKVFRNGDFRSGYYRDQTFALAIDAVSVESFFAQLYADTSVEREPASAGRQMNGHYATRSLNADGSWKNLMAQKNISSDISPTAGQMPRLLGLAQASKVYKSVKFDGSEKFSKDGNEVAFGTIGDASTAEGHFWETLNAACALQVPMIVSIWDDGYGISVPTQNQRAKADISEMLSGFQRNEGENQGCEIIQVKAWDYPALMEAYAKAEHFARYESVPVVIHVTEVTQPQGHSTSGSHERYKSEDRLSWEAEFDGLIKFREWILDYSIEIEGNEEVLATTEELDSIDSEAKKLVKDGQKKAWESYQKTISDLKSEVLPLVESIKNQNSEIVNLIETFNKIISVSKKDVFQLVRKTLLLTRSQNSSERNALKSKYEELLKIEKDNYSSHLYSESEWKATNIKEIKPIFSDFSEEVDGRVVVRNNFDKIFEKYPQSLVFGEDAGNIGDVNQGLEGLQEKYGDVRIADTGIREATILGQGIGMAMRGLRPIAEIQYLDYILYCLQGMSDDLATVQYRTKGGQKAPVIIRTRGHRLEGVWHSGSPMAGILNLSKGINILVPRSLTKAAGFYNTMLQSDEPAVIVECLNGYRLKEKQPDNLGEFTVPVGKIEVTKEGSDVTLVTYGSTWRVVTEAANELEKLGISAEVIDIQSLIPFDLSREIAESVKKTNRLVVIDEDVEGGTSAFILQQILEKQKAFRYLDSDPLTISAENHRPAYASDGDYFSKPSADDIVEKVYQLFNELNPTKYPGIY</sequence>
<evidence type="ECO:0000313" key="6">
    <source>
        <dbReference type="EMBL" id="SIN97479.1"/>
    </source>
</evidence>
<dbReference type="Gene3D" id="3.40.50.970">
    <property type="match status" value="2"/>
</dbReference>
<dbReference type="InterPro" id="IPR001017">
    <property type="entry name" value="DH_E1"/>
</dbReference>
<dbReference type="SMART" id="SM00861">
    <property type="entry name" value="Transket_pyr"/>
    <property type="match status" value="1"/>
</dbReference>
<evidence type="ECO:0000313" key="7">
    <source>
        <dbReference type="Proteomes" id="UP000185207"/>
    </source>
</evidence>
<proteinExistence type="predicted"/>
<comment type="function">
    <text evidence="2">E1 component of the 2-oxoglutarate dehydrogenase (OGDH) complex which catalyzes the decarboxylation of 2-oxoglutarate, the first step in the conversion of 2-oxoglutarate to succinyl-CoA and CO(2).</text>
</comment>
<keyword evidence="7" id="KW-1185">Reference proteome</keyword>
<dbReference type="InterPro" id="IPR033248">
    <property type="entry name" value="Transketolase_C"/>
</dbReference>
<dbReference type="PANTHER" id="PTHR43257:SF2">
    <property type="entry name" value="PYRUVATE DEHYDROGENASE E1 COMPONENT SUBUNIT BETA"/>
    <property type="match status" value="1"/>
</dbReference>
<evidence type="ECO:0000259" key="5">
    <source>
        <dbReference type="SMART" id="SM00861"/>
    </source>
</evidence>
<dbReference type="Pfam" id="PF02780">
    <property type="entry name" value="Transketolase_C"/>
    <property type="match status" value="1"/>
</dbReference>
<dbReference type="STRING" id="1416779.SAMN05444409_1414"/>
<dbReference type="GO" id="GO:0016624">
    <property type="term" value="F:oxidoreductase activity, acting on the aldehyde or oxo group of donors, disulfide as acceptor"/>
    <property type="evidence" value="ECO:0007669"/>
    <property type="project" value="InterPro"/>
</dbReference>
<keyword evidence="3" id="KW-0560">Oxidoreductase</keyword>
<dbReference type="Pfam" id="PF00676">
    <property type="entry name" value="E1_dh"/>
    <property type="match status" value="1"/>
</dbReference>
<dbReference type="InterPro" id="IPR005475">
    <property type="entry name" value="Transketolase-like_Pyr-bd"/>
</dbReference>
<evidence type="ECO:0000256" key="4">
    <source>
        <dbReference type="ARBA" id="ARBA00023052"/>
    </source>
</evidence>
<reference evidence="7" key="1">
    <citation type="submission" date="2016-11" db="EMBL/GenBank/DDBJ databases">
        <authorList>
            <person name="Varghese N."/>
            <person name="Submissions S."/>
        </authorList>
    </citation>
    <scope>NUCLEOTIDE SEQUENCE [LARGE SCALE GENOMIC DNA]</scope>
    <source>
        <strain evidence="7">DSM 27623</strain>
    </source>
</reference>
<dbReference type="PANTHER" id="PTHR43257">
    <property type="entry name" value="PYRUVATE DEHYDROGENASE E1 COMPONENT BETA SUBUNIT"/>
    <property type="match status" value="1"/>
</dbReference>
<evidence type="ECO:0000256" key="1">
    <source>
        <dbReference type="ARBA" id="ARBA00001964"/>
    </source>
</evidence>
<comment type="cofactor">
    <cofactor evidence="1">
        <name>thiamine diphosphate</name>
        <dbReference type="ChEBI" id="CHEBI:58937"/>
    </cofactor>
</comment>
<dbReference type="AlphaFoldDB" id="A0A1N6FQE5"/>
<dbReference type="InterPro" id="IPR029061">
    <property type="entry name" value="THDP-binding"/>
</dbReference>